<keyword evidence="1" id="KW-0238">DNA-binding</keyword>
<dbReference type="PANTHER" id="PTHR46797">
    <property type="entry name" value="HTH-TYPE TRANSCRIPTIONAL REGULATOR"/>
    <property type="match status" value="1"/>
</dbReference>
<dbReference type="GO" id="GO:0003700">
    <property type="term" value="F:DNA-binding transcription factor activity"/>
    <property type="evidence" value="ECO:0007669"/>
    <property type="project" value="TreeGrafter"/>
</dbReference>
<dbReference type="SUPFAM" id="SSF47413">
    <property type="entry name" value="lambda repressor-like DNA-binding domains"/>
    <property type="match status" value="1"/>
</dbReference>
<dbReference type="AlphaFoldDB" id="A0A9X4R5N8"/>
<evidence type="ECO:0000313" key="4">
    <source>
        <dbReference type="EMBL" id="MDG0863925.1"/>
    </source>
</evidence>
<dbReference type="GO" id="GO:0005829">
    <property type="term" value="C:cytosol"/>
    <property type="evidence" value="ECO:0007669"/>
    <property type="project" value="TreeGrafter"/>
</dbReference>
<evidence type="ECO:0000256" key="2">
    <source>
        <dbReference type="SAM" id="MobiDB-lite"/>
    </source>
</evidence>
<gene>
    <name evidence="4" type="ORF">EXJ73_15790</name>
</gene>
<feature type="region of interest" description="Disordered" evidence="2">
    <location>
        <begin position="85"/>
        <end position="111"/>
    </location>
</feature>
<sequence>MSQASPRSRSRAEAPSRPAAHPQVAFGARIRELRLQRELTQEDLAAHCGLFRTYMSRIETGNANPTLTMICALADALGVTVADLFPAGTPPRPARGSNRKQGNPPSRGRVR</sequence>
<dbReference type="SMART" id="SM00530">
    <property type="entry name" value="HTH_XRE"/>
    <property type="match status" value="1"/>
</dbReference>
<organism evidence="4 5">
    <name type="scientific">Pelomonas aquatica</name>
    <dbReference type="NCBI Taxonomy" id="431058"/>
    <lineage>
        <taxon>Bacteria</taxon>
        <taxon>Pseudomonadati</taxon>
        <taxon>Pseudomonadota</taxon>
        <taxon>Betaproteobacteria</taxon>
        <taxon>Burkholderiales</taxon>
        <taxon>Sphaerotilaceae</taxon>
        <taxon>Roseateles</taxon>
    </lineage>
</organism>
<protein>
    <submittedName>
        <fullName evidence="4">XRE family transcriptional regulator</fullName>
    </submittedName>
</protein>
<dbReference type="CDD" id="cd00093">
    <property type="entry name" value="HTH_XRE"/>
    <property type="match status" value="1"/>
</dbReference>
<evidence type="ECO:0000256" key="1">
    <source>
        <dbReference type="ARBA" id="ARBA00023125"/>
    </source>
</evidence>
<proteinExistence type="predicted"/>
<evidence type="ECO:0000259" key="3">
    <source>
        <dbReference type="PROSITE" id="PS50943"/>
    </source>
</evidence>
<feature type="region of interest" description="Disordered" evidence="2">
    <location>
        <begin position="1"/>
        <end position="25"/>
    </location>
</feature>
<feature type="domain" description="HTH cro/C1-type" evidence="3">
    <location>
        <begin position="30"/>
        <end position="84"/>
    </location>
</feature>
<dbReference type="InterPro" id="IPR050807">
    <property type="entry name" value="TransReg_Diox_bact_type"/>
</dbReference>
<feature type="compositionally biased region" description="Low complexity" evidence="2">
    <location>
        <begin position="1"/>
        <end position="22"/>
    </location>
</feature>
<dbReference type="RefSeq" id="WP_268153411.1">
    <property type="nucleotide sequence ID" value="NZ_JAPPUW010000022.1"/>
</dbReference>
<reference evidence="4" key="1">
    <citation type="submission" date="2019-02" db="EMBL/GenBank/DDBJ databases">
        <title>Draft genome of the type strain Pelomonas aquatica CCUG 52575T.</title>
        <authorList>
            <person name="Gomila M."/>
            <person name="Lalucat J."/>
        </authorList>
    </citation>
    <scope>NUCLEOTIDE SEQUENCE</scope>
    <source>
        <strain evidence="4">CCUG 52575</strain>
    </source>
</reference>
<dbReference type="Gene3D" id="1.10.260.40">
    <property type="entry name" value="lambda repressor-like DNA-binding domains"/>
    <property type="match status" value="1"/>
</dbReference>
<dbReference type="EMBL" id="SGUG01000024">
    <property type="protein sequence ID" value="MDG0863925.1"/>
    <property type="molecule type" value="Genomic_DNA"/>
</dbReference>
<dbReference type="Proteomes" id="UP001152766">
    <property type="component" value="Unassembled WGS sequence"/>
</dbReference>
<dbReference type="GO" id="GO:0003677">
    <property type="term" value="F:DNA binding"/>
    <property type="evidence" value="ECO:0007669"/>
    <property type="project" value="UniProtKB-KW"/>
</dbReference>
<comment type="caution">
    <text evidence="4">The sequence shown here is derived from an EMBL/GenBank/DDBJ whole genome shotgun (WGS) entry which is preliminary data.</text>
</comment>
<name>A0A9X4R5N8_9BURK</name>
<accession>A0A9X4R5N8</accession>
<dbReference type="Pfam" id="PF13560">
    <property type="entry name" value="HTH_31"/>
    <property type="match status" value="1"/>
</dbReference>
<evidence type="ECO:0000313" key="5">
    <source>
        <dbReference type="Proteomes" id="UP001152766"/>
    </source>
</evidence>
<keyword evidence="5" id="KW-1185">Reference proteome</keyword>
<dbReference type="InterPro" id="IPR010982">
    <property type="entry name" value="Lambda_DNA-bd_dom_sf"/>
</dbReference>
<dbReference type="PROSITE" id="PS50943">
    <property type="entry name" value="HTH_CROC1"/>
    <property type="match status" value="1"/>
</dbReference>
<dbReference type="InterPro" id="IPR001387">
    <property type="entry name" value="Cro/C1-type_HTH"/>
</dbReference>
<dbReference type="PANTHER" id="PTHR46797:SF1">
    <property type="entry name" value="METHYLPHOSPHONATE SYNTHASE"/>
    <property type="match status" value="1"/>
</dbReference>